<feature type="region of interest" description="Disordered" evidence="1">
    <location>
        <begin position="37"/>
        <end position="72"/>
    </location>
</feature>
<evidence type="ECO:0000313" key="3">
    <source>
        <dbReference type="RefSeq" id="XP_040608745.1"/>
    </source>
</evidence>
<evidence type="ECO:0000256" key="1">
    <source>
        <dbReference type="SAM" id="MobiDB-lite"/>
    </source>
</evidence>
<protein>
    <submittedName>
        <fullName evidence="3">Coiled-coil domain-containing protein 195</fullName>
    </submittedName>
</protein>
<organism evidence="2 3">
    <name type="scientific">Mesocricetus auratus</name>
    <name type="common">Golden hamster</name>
    <dbReference type="NCBI Taxonomy" id="10036"/>
    <lineage>
        <taxon>Eukaryota</taxon>
        <taxon>Metazoa</taxon>
        <taxon>Chordata</taxon>
        <taxon>Craniata</taxon>
        <taxon>Vertebrata</taxon>
        <taxon>Euteleostomi</taxon>
        <taxon>Mammalia</taxon>
        <taxon>Eutheria</taxon>
        <taxon>Euarchontoglires</taxon>
        <taxon>Glires</taxon>
        <taxon>Rodentia</taxon>
        <taxon>Myomorpha</taxon>
        <taxon>Muroidea</taxon>
        <taxon>Cricetidae</taxon>
        <taxon>Cricetinae</taxon>
        <taxon>Mesocricetus</taxon>
    </lineage>
</organism>
<reference evidence="3" key="1">
    <citation type="submission" date="2025-08" db="UniProtKB">
        <authorList>
            <consortium name="RefSeq"/>
        </authorList>
    </citation>
    <scope>IDENTIFICATION</scope>
    <source>
        <tissue evidence="3">Liver</tissue>
    </source>
</reference>
<name>A0ABM2Y5C4_MESAU</name>
<dbReference type="RefSeq" id="XP_040608745.1">
    <property type="nucleotide sequence ID" value="XM_040752811.1"/>
</dbReference>
<accession>A0ABM2Y5C4</accession>
<proteinExistence type="predicted"/>
<evidence type="ECO:0000313" key="2">
    <source>
        <dbReference type="Proteomes" id="UP000886700"/>
    </source>
</evidence>
<dbReference type="Proteomes" id="UP000886700">
    <property type="component" value="Unplaced"/>
</dbReference>
<keyword evidence="2" id="KW-1185">Reference proteome</keyword>
<sequence>MEASIQLVQVIQEMRVEIDRLEKENHALRVKLTSISQTVSGSEKEPEDETEEAVYGQSPGVLSGGIHTDSTPAMQEQGNVMIVRRYSVSPSVHSYETNDPWKARNRLPDIIGTSLAHSSTRNQDNGEKILATDAYSSYNSRQRASSDHTFVCREKTKTVSFQLPRDRSSVPKSPHLLKCSTNQTTDQLSIIAEKDV</sequence>
<gene>
    <name evidence="3" type="primary">LOC121142682</name>
</gene>
<dbReference type="GeneID" id="121142682"/>